<reference evidence="3 4" key="1">
    <citation type="submission" date="2017-12" db="EMBL/GenBank/DDBJ databases">
        <title>High-resolution comparative analysis of great ape genomes.</title>
        <authorList>
            <person name="Pollen A."/>
            <person name="Hastie A."/>
            <person name="Hormozdiari F."/>
            <person name="Dougherty M."/>
            <person name="Liu R."/>
            <person name="Chaisson M."/>
            <person name="Hoppe E."/>
            <person name="Hill C."/>
            <person name="Pang A."/>
            <person name="Hillier L."/>
            <person name="Baker C."/>
            <person name="Armstrong J."/>
            <person name="Shendure J."/>
            <person name="Paten B."/>
            <person name="Wilson R."/>
            <person name="Chao H."/>
            <person name="Schneider V."/>
            <person name="Ventura M."/>
            <person name="Kronenberg Z."/>
            <person name="Murali S."/>
            <person name="Gordon D."/>
            <person name="Cantsilieris S."/>
            <person name="Munson K."/>
            <person name="Nelson B."/>
            <person name="Raja A."/>
            <person name="Underwood J."/>
            <person name="Diekhans M."/>
            <person name="Fiddes I."/>
            <person name="Haussler D."/>
            <person name="Eichler E."/>
        </authorList>
    </citation>
    <scope>NUCLEOTIDE SEQUENCE [LARGE SCALE GENOMIC DNA]</scope>
    <source>
        <strain evidence="3">Yerkes chimp pedigree #C0471</strain>
    </source>
</reference>
<dbReference type="AlphaFoldDB" id="A0A2J8PFU6"/>
<feature type="region of interest" description="Disordered" evidence="2">
    <location>
        <begin position="797"/>
        <end position="832"/>
    </location>
</feature>
<feature type="coiled-coil region" evidence="1">
    <location>
        <begin position="72"/>
        <end position="99"/>
    </location>
</feature>
<dbReference type="Proteomes" id="UP000236370">
    <property type="component" value="Unassembled WGS sequence"/>
</dbReference>
<name>A0A2J8PFU6_PANTR</name>
<dbReference type="Pfam" id="PF15921">
    <property type="entry name" value="CCDC158"/>
    <property type="match status" value="2"/>
</dbReference>
<evidence type="ECO:0000313" key="4">
    <source>
        <dbReference type="Proteomes" id="UP000236370"/>
    </source>
</evidence>
<gene>
    <name evidence="3" type="ORF">CK820_G0003533</name>
</gene>
<keyword evidence="1" id="KW-0175">Coiled coil</keyword>
<protein>
    <submittedName>
        <fullName evidence="3">CCDC158 isoform 3</fullName>
    </submittedName>
</protein>
<sequence>MESKACESSNDLLSSSGVTSNGGSSSSFFVSSIRGTIIENTSSAGTLTQVPFFPKYEVELDSPRKIIPSPGKEHFERVLEEYSHQVKDLQRRLNESNELHEKQKFYLRQSVIDLQTKLQEMQMERDAMADIRRRESQSQEDLRNQLQNTVHELEAAKCLKEDMLKDSNTQIEQLRKMMLSHEGVLQEIRSILVDFEEASGKKICEHDSMSTLHFRSLGSAISKILRELDTEISYLKGRIFPVEDQLEALKSESQNKIELLLQQHQDRIEQLISEHEVEITGLTEKASSARSQANSIQSQMEIIQEQARNQNSMYMRQLSDLESTVSQLRSELREAKRMYEDKTEELEKQLVLANSELTEARTERDQFSQESGNLDDQLQKLLADLHKREKELSLEKEQNKRLWDRDTGNSITIDHLRRELDNRNMEVQRLEALLKALKSECQGQMERQMAAIQGKNESLEKVSSLTAQLESTKEMLRKVVEELTAKKMTLESSERTISDLTTSLQEKERAIEATNAEITKLRSRVDLKLQELQHLKNEGDHLRNVQTECEALRLQMTEKDKVIEILRQQIENMTQLVGQHGRTAGAMQVEKAQLEKEINDRRMELKELKILKDKKDAKIRELEARVSDLELEKVKLVNAGSERLRAVKDIKQERDQLLNEVKTSRSELNNLSAMKVAMGMQKQITAKRGQIDALQSKIQFLEEAMTNANKEKHFLKEEKSKLSQELSTVATEKNKMAGELEVLRSQERRLKEKVTNMEVALDKASLQFAECQDIIQRQEQESVRLKLQHTLDIKELQGPGYTSNSSLKPRLLQPASVTRSHSNVPSSQSTASFLSHVSNQSYDPLRK</sequence>
<dbReference type="InterPro" id="IPR031809">
    <property type="entry name" value="CCDC158"/>
</dbReference>
<accession>A0A2J8PFU6</accession>
<evidence type="ECO:0000256" key="2">
    <source>
        <dbReference type="SAM" id="MobiDB-lite"/>
    </source>
</evidence>
<proteinExistence type="predicted"/>
<comment type="caution">
    <text evidence="3">The sequence shown here is derived from an EMBL/GenBank/DDBJ whole genome shotgun (WGS) entry which is preliminary data.</text>
</comment>
<feature type="compositionally biased region" description="Low complexity" evidence="2">
    <location>
        <begin position="14"/>
        <end position="24"/>
    </location>
</feature>
<dbReference type="Gene3D" id="1.10.287.1490">
    <property type="match status" value="1"/>
</dbReference>
<organism evidence="3 4">
    <name type="scientific">Pan troglodytes</name>
    <name type="common">Chimpanzee</name>
    <dbReference type="NCBI Taxonomy" id="9598"/>
    <lineage>
        <taxon>Eukaryota</taxon>
        <taxon>Metazoa</taxon>
        <taxon>Chordata</taxon>
        <taxon>Craniata</taxon>
        <taxon>Vertebrata</taxon>
        <taxon>Euteleostomi</taxon>
        <taxon>Mammalia</taxon>
        <taxon>Eutheria</taxon>
        <taxon>Euarchontoglires</taxon>
        <taxon>Primates</taxon>
        <taxon>Haplorrhini</taxon>
        <taxon>Catarrhini</taxon>
        <taxon>Hominidae</taxon>
        <taxon>Pan</taxon>
    </lineage>
</organism>
<evidence type="ECO:0000313" key="3">
    <source>
        <dbReference type="EMBL" id="PNI82886.1"/>
    </source>
</evidence>
<feature type="compositionally biased region" description="Polar residues" evidence="2">
    <location>
        <begin position="1"/>
        <end position="13"/>
    </location>
</feature>
<evidence type="ECO:0000256" key="1">
    <source>
        <dbReference type="SAM" id="Coils"/>
    </source>
</evidence>
<dbReference type="PANTHER" id="PTHR47615">
    <property type="entry name" value="COILED-COIL DOMAIN-CONTAINING PROTEIN 158"/>
    <property type="match status" value="1"/>
</dbReference>
<feature type="region of interest" description="Disordered" evidence="2">
    <location>
        <begin position="1"/>
        <end position="24"/>
    </location>
</feature>
<feature type="coiled-coil region" evidence="1">
    <location>
        <begin position="243"/>
        <end position="538"/>
    </location>
</feature>
<dbReference type="EMBL" id="NBAG03000215">
    <property type="protein sequence ID" value="PNI82886.1"/>
    <property type="molecule type" value="Genomic_DNA"/>
</dbReference>
<dbReference type="PANTHER" id="PTHR47615:SF1">
    <property type="entry name" value="COILED-COIL DOMAIN-CONTAINING PROTEIN 158"/>
    <property type="match status" value="1"/>
</dbReference>
<feature type="compositionally biased region" description="Polar residues" evidence="2">
    <location>
        <begin position="815"/>
        <end position="832"/>
    </location>
</feature>
<feature type="coiled-coil region" evidence="1">
    <location>
        <begin position="591"/>
        <end position="781"/>
    </location>
</feature>